<evidence type="ECO:0000256" key="3">
    <source>
        <dbReference type="SAM" id="Phobius"/>
    </source>
</evidence>
<evidence type="ECO:0000256" key="4">
    <source>
        <dbReference type="SAM" id="SignalP"/>
    </source>
</evidence>
<keyword evidence="3" id="KW-1133">Transmembrane helix</keyword>
<proteinExistence type="predicted"/>
<reference evidence="5 6" key="1">
    <citation type="submission" date="2018-06" db="EMBL/GenBank/DDBJ databases">
        <authorList>
            <consortium name="Pathogen Informatics"/>
            <person name="Doyle S."/>
        </authorList>
    </citation>
    <scope>NUCLEOTIDE SEQUENCE [LARGE SCALE GENOMIC DNA]</scope>
    <source>
        <strain evidence="5 6">NCTC11807</strain>
    </source>
</reference>
<gene>
    <name evidence="5" type="ORF">NCTC11807_00306</name>
</gene>
<feature type="compositionally biased region" description="Low complexity" evidence="2">
    <location>
        <begin position="205"/>
        <end position="222"/>
    </location>
</feature>
<accession>A0A380GZ45</accession>
<sequence length="677" mass="74672">MKRTDKIGVYLKLSCSALLLSGSLVGYGFTKDVFADSQSQSSNVENTSDSQTIAERVKQAKDDIKNLQALSDSDIKSFGERLDKAKDQSSIDDIIKDAKDKNNQLKDNQSKSSSSNDDNTKELDKLLDDLDLIAKNVDTHQQKSDNTSSTQSDNRDWNNAKENSTSNEKQDDSSSDNTTTSEDSGKTIVDKLDSVNKDLVDDKASYQSSDSDMNTSSSSTTQSKDDANQDTSTQSSSDTSDLNDNKDKSDDTQSVREHVASDLNQIRDTDEQETSDPKDDLGAISTSLKGSDKIDHALAKVQDAKNLNAENYVNNKLEDLKALDDKVNEDKKLSEDKKQELNQQLDKTKKSINRQHDTILNQLVDSNNKAQATEDILNRVYSKNEASYIMKHIKTKGHNDQDIANQIAKQLDGLSLTSGEDILKSMLDQSKDKEKLIKELLSTRLGNNKASKIAKNLLDKHLSNSQIVDELKHHFNTQGKATADDILNGIINDAKDKKKAIETILRTRINKDKARLLAGIIARVQTDKADIMDLINSALEGKANDLLQLEKRVKQAKKDINHILEPIKDRPSLLDRIHNGSSGLDSLLNEPSLLDKLNSGGSLLDKLGNSGIPLPEDNLSLGSDDGLLSGLFDDDGNISLPSTGEVIKQHWISLAIVMMSLGGVLIWLSRRKKHQGN</sequence>
<dbReference type="NCBIfam" id="TIGR01167">
    <property type="entry name" value="LPXTG_anchor"/>
    <property type="match status" value="1"/>
</dbReference>
<organism evidence="5 6">
    <name type="scientific">Staphylococcus saccharolyticus</name>
    <dbReference type="NCBI Taxonomy" id="33028"/>
    <lineage>
        <taxon>Bacteria</taxon>
        <taxon>Bacillati</taxon>
        <taxon>Bacillota</taxon>
        <taxon>Bacilli</taxon>
        <taxon>Bacillales</taxon>
        <taxon>Staphylococcaceae</taxon>
        <taxon>Staphylococcus</taxon>
    </lineage>
</organism>
<dbReference type="RefSeq" id="WP_115312551.1">
    <property type="nucleotide sequence ID" value="NZ_CP066042.1"/>
</dbReference>
<evidence type="ECO:0000313" key="6">
    <source>
        <dbReference type="Proteomes" id="UP000255425"/>
    </source>
</evidence>
<keyword evidence="6" id="KW-1185">Reference proteome</keyword>
<keyword evidence="3" id="KW-0472">Membrane</keyword>
<keyword evidence="4" id="KW-0732">Signal</keyword>
<keyword evidence="3" id="KW-0812">Transmembrane</keyword>
<feature type="compositionally biased region" description="Basic and acidic residues" evidence="2">
    <location>
        <begin position="243"/>
        <end position="281"/>
    </location>
</feature>
<feature type="chain" id="PRO_5039213275" evidence="4">
    <location>
        <begin position="27"/>
        <end position="677"/>
    </location>
</feature>
<dbReference type="Proteomes" id="UP000255425">
    <property type="component" value="Unassembled WGS sequence"/>
</dbReference>
<feature type="region of interest" description="Disordered" evidence="2">
    <location>
        <begin position="97"/>
        <end position="121"/>
    </location>
</feature>
<feature type="compositionally biased region" description="Low complexity" evidence="2">
    <location>
        <begin position="229"/>
        <end position="242"/>
    </location>
</feature>
<feature type="coiled-coil region" evidence="1">
    <location>
        <begin position="320"/>
        <end position="358"/>
    </location>
</feature>
<protein>
    <submittedName>
        <fullName evidence="5">Cell wall surface anchor family protein</fullName>
    </submittedName>
</protein>
<dbReference type="GeneID" id="63935184"/>
<keyword evidence="1" id="KW-0175">Coiled coil</keyword>
<evidence type="ECO:0000313" key="5">
    <source>
        <dbReference type="EMBL" id="SUM67773.1"/>
    </source>
</evidence>
<feature type="signal peptide" evidence="4">
    <location>
        <begin position="1"/>
        <end position="26"/>
    </location>
</feature>
<evidence type="ECO:0000256" key="1">
    <source>
        <dbReference type="SAM" id="Coils"/>
    </source>
</evidence>
<name>A0A380GZ45_9STAP</name>
<dbReference type="AlphaFoldDB" id="A0A380GZ45"/>
<dbReference type="EMBL" id="UHDZ01000001">
    <property type="protein sequence ID" value="SUM67773.1"/>
    <property type="molecule type" value="Genomic_DNA"/>
</dbReference>
<evidence type="ECO:0000256" key="2">
    <source>
        <dbReference type="SAM" id="MobiDB-lite"/>
    </source>
</evidence>
<feature type="compositionally biased region" description="Low complexity" evidence="2">
    <location>
        <begin position="105"/>
        <end position="117"/>
    </location>
</feature>
<feature type="region of interest" description="Disordered" evidence="2">
    <location>
        <begin position="136"/>
        <end position="286"/>
    </location>
</feature>
<feature type="transmembrane region" description="Helical" evidence="3">
    <location>
        <begin position="650"/>
        <end position="668"/>
    </location>
</feature>
<feature type="compositionally biased region" description="Basic and acidic residues" evidence="2">
    <location>
        <begin position="183"/>
        <end position="204"/>
    </location>
</feature>